<sequence>MKNFQWKWQDTVSVILGLITLVYALVNYDRLPQLLPAQFGITGEVNKYWDKGSVISLLGAFGVLLPVLLQFTRSIDPKRENYRKFENAHGMIRLAISLLLNTSLALSVSYGLDYHFPAGKILIAVLGLMFMVIGNYLPQVKHNYFLGIRTPWTLASPEVWRKTHRFSGILWAIAGVLFILAVFMPEVLATTFIITGLLLSIIVPLVYSWMASRQISA</sequence>
<gene>
    <name evidence="3" type="ORF">PWYN_01975</name>
</gene>
<feature type="transmembrane region" description="Helical" evidence="1">
    <location>
        <begin position="90"/>
        <end position="112"/>
    </location>
</feature>
<name>A0A098MEH3_9BACL</name>
<dbReference type="STRING" id="268407.PWYN_01975"/>
<feature type="transmembrane region" description="Helical" evidence="1">
    <location>
        <begin position="166"/>
        <end position="184"/>
    </location>
</feature>
<dbReference type="Pfam" id="PF07853">
    <property type="entry name" value="DUF1648"/>
    <property type="match status" value="1"/>
</dbReference>
<reference evidence="3 4" key="2">
    <citation type="submission" date="2014-10" db="EMBL/GenBank/DDBJ databases">
        <title>Comparative genomics of the Paenibacillus odorifer group.</title>
        <authorList>
            <person name="Tsai Y.-C."/>
            <person name="Martin N."/>
            <person name="Korlach J."/>
            <person name="Wiedmann M."/>
        </authorList>
    </citation>
    <scope>NUCLEOTIDE SEQUENCE [LARGE SCALE GENOMIC DNA]</scope>
    <source>
        <strain evidence="3 4">DSM 18334</strain>
    </source>
</reference>
<evidence type="ECO:0000259" key="2">
    <source>
        <dbReference type="Pfam" id="PF07853"/>
    </source>
</evidence>
<feature type="domain" description="DUF1648" evidence="2">
    <location>
        <begin position="16"/>
        <end position="57"/>
    </location>
</feature>
<dbReference type="InterPro" id="IPR012867">
    <property type="entry name" value="DUF1648"/>
</dbReference>
<dbReference type="AlphaFoldDB" id="A0A098MEH3"/>
<keyword evidence="1" id="KW-0472">Membrane</keyword>
<feature type="transmembrane region" description="Helical" evidence="1">
    <location>
        <begin position="12"/>
        <end position="28"/>
    </location>
</feature>
<dbReference type="GO" id="GO:0009636">
    <property type="term" value="P:response to toxic substance"/>
    <property type="evidence" value="ECO:0007669"/>
    <property type="project" value="TreeGrafter"/>
</dbReference>
<dbReference type="Pfam" id="PF13630">
    <property type="entry name" value="SdpI"/>
    <property type="match status" value="1"/>
</dbReference>
<dbReference type="PIRSF" id="PIRSF038959">
    <property type="entry name" value="SdpI"/>
    <property type="match status" value="1"/>
</dbReference>
<keyword evidence="4" id="KW-1185">Reference proteome</keyword>
<feature type="transmembrane region" description="Helical" evidence="1">
    <location>
        <begin position="118"/>
        <end position="137"/>
    </location>
</feature>
<feature type="transmembrane region" description="Helical" evidence="1">
    <location>
        <begin position="190"/>
        <end position="210"/>
    </location>
</feature>
<reference evidence="3 4" key="1">
    <citation type="submission" date="2014-08" db="EMBL/GenBank/DDBJ databases">
        <authorList>
            <person name="den Bakker H.C."/>
        </authorList>
    </citation>
    <scope>NUCLEOTIDE SEQUENCE [LARGE SCALE GENOMIC DNA]</scope>
    <source>
        <strain evidence="3 4">DSM 18334</strain>
    </source>
</reference>
<keyword evidence="1" id="KW-1133">Transmembrane helix</keyword>
<accession>A0A098MEH3</accession>
<dbReference type="eggNOG" id="COG5658">
    <property type="taxonomic scope" value="Bacteria"/>
</dbReference>
<evidence type="ECO:0000313" key="4">
    <source>
        <dbReference type="Proteomes" id="UP000029734"/>
    </source>
</evidence>
<feature type="transmembrane region" description="Helical" evidence="1">
    <location>
        <begin position="48"/>
        <end position="69"/>
    </location>
</feature>
<dbReference type="RefSeq" id="WP_036647773.1">
    <property type="nucleotide sequence ID" value="NZ_JQCR01000001.1"/>
</dbReference>
<keyword evidence="1" id="KW-0812">Transmembrane</keyword>
<dbReference type="PANTHER" id="PTHR37810">
    <property type="entry name" value="IMMUNITY PROTEIN SDPI"/>
    <property type="match status" value="1"/>
</dbReference>
<protein>
    <recommendedName>
        <fullName evidence="2">DUF1648 domain-containing protein</fullName>
    </recommendedName>
</protein>
<dbReference type="EMBL" id="JQCR01000001">
    <property type="protein sequence ID" value="KGE20950.1"/>
    <property type="molecule type" value="Genomic_DNA"/>
</dbReference>
<organism evidence="3 4">
    <name type="scientific">Paenibacillus wynnii</name>
    <dbReference type="NCBI Taxonomy" id="268407"/>
    <lineage>
        <taxon>Bacteria</taxon>
        <taxon>Bacillati</taxon>
        <taxon>Bacillota</taxon>
        <taxon>Bacilli</taxon>
        <taxon>Bacillales</taxon>
        <taxon>Paenibacillaceae</taxon>
        <taxon>Paenibacillus</taxon>
    </lineage>
</organism>
<dbReference type="InterPro" id="IPR026272">
    <property type="entry name" value="SdpI"/>
</dbReference>
<dbReference type="PANTHER" id="PTHR37810:SF5">
    <property type="entry name" value="IMMUNITY PROTEIN SDPI"/>
    <property type="match status" value="1"/>
</dbReference>
<comment type="caution">
    <text evidence="3">The sequence shown here is derived from an EMBL/GenBank/DDBJ whole genome shotgun (WGS) entry which is preliminary data.</text>
</comment>
<evidence type="ECO:0000313" key="3">
    <source>
        <dbReference type="EMBL" id="KGE20950.1"/>
    </source>
</evidence>
<proteinExistence type="predicted"/>
<dbReference type="Proteomes" id="UP000029734">
    <property type="component" value="Unassembled WGS sequence"/>
</dbReference>
<evidence type="ECO:0000256" key="1">
    <source>
        <dbReference type="SAM" id="Phobius"/>
    </source>
</evidence>
<dbReference type="InterPro" id="IPR025962">
    <property type="entry name" value="SdpI/YhfL"/>
</dbReference>